<name>A0A9D1WQI8_9FIRM</name>
<dbReference type="AlphaFoldDB" id="A0A9D1WQI8"/>
<dbReference type="PANTHER" id="PTHR30576">
    <property type="entry name" value="COLANIC BIOSYNTHESIS UDP-GLUCOSE LIPID CARRIER TRANSFERASE"/>
    <property type="match status" value="1"/>
</dbReference>
<evidence type="ECO:0000256" key="7">
    <source>
        <dbReference type="SAM" id="Phobius"/>
    </source>
</evidence>
<evidence type="ECO:0000256" key="6">
    <source>
        <dbReference type="ARBA" id="ARBA00023136"/>
    </source>
</evidence>
<dbReference type="GO" id="GO:0016020">
    <property type="term" value="C:membrane"/>
    <property type="evidence" value="ECO:0007669"/>
    <property type="project" value="UniProtKB-SubCell"/>
</dbReference>
<comment type="similarity">
    <text evidence="2">Belongs to the bacterial sugar transferase family.</text>
</comment>
<dbReference type="GO" id="GO:0016780">
    <property type="term" value="F:phosphotransferase activity, for other substituted phosphate groups"/>
    <property type="evidence" value="ECO:0007669"/>
    <property type="project" value="TreeGrafter"/>
</dbReference>
<evidence type="ECO:0000256" key="5">
    <source>
        <dbReference type="ARBA" id="ARBA00022989"/>
    </source>
</evidence>
<keyword evidence="3" id="KW-0808">Transferase</keyword>
<gene>
    <name evidence="9" type="ORF">H9736_03935</name>
</gene>
<evidence type="ECO:0000256" key="1">
    <source>
        <dbReference type="ARBA" id="ARBA00004141"/>
    </source>
</evidence>
<keyword evidence="5 7" id="KW-1133">Transmembrane helix</keyword>
<organism evidence="9 10">
    <name type="scientific">Candidatus Anaerotruncus excrementipullorum</name>
    <dbReference type="NCBI Taxonomy" id="2838465"/>
    <lineage>
        <taxon>Bacteria</taxon>
        <taxon>Bacillati</taxon>
        <taxon>Bacillota</taxon>
        <taxon>Clostridia</taxon>
        <taxon>Eubacteriales</taxon>
        <taxon>Oscillospiraceae</taxon>
        <taxon>Anaerotruncus</taxon>
    </lineage>
</organism>
<evidence type="ECO:0000259" key="8">
    <source>
        <dbReference type="Pfam" id="PF02397"/>
    </source>
</evidence>
<dbReference type="EMBL" id="DXES01000081">
    <property type="protein sequence ID" value="HIX65379.1"/>
    <property type="molecule type" value="Genomic_DNA"/>
</dbReference>
<dbReference type="InterPro" id="IPR003362">
    <property type="entry name" value="Bact_transf"/>
</dbReference>
<evidence type="ECO:0000313" key="9">
    <source>
        <dbReference type="EMBL" id="HIX65379.1"/>
    </source>
</evidence>
<dbReference type="Pfam" id="PF02397">
    <property type="entry name" value="Bac_transf"/>
    <property type="match status" value="1"/>
</dbReference>
<comment type="subcellular location">
    <subcellularLocation>
        <location evidence="1">Membrane</location>
        <topology evidence="1">Multi-pass membrane protein</topology>
    </subcellularLocation>
</comment>
<evidence type="ECO:0000256" key="4">
    <source>
        <dbReference type="ARBA" id="ARBA00022692"/>
    </source>
</evidence>
<keyword evidence="4 7" id="KW-0812">Transmembrane</keyword>
<reference evidence="9" key="1">
    <citation type="journal article" date="2021" name="PeerJ">
        <title>Extensive microbial diversity within the chicken gut microbiome revealed by metagenomics and culture.</title>
        <authorList>
            <person name="Gilroy R."/>
            <person name="Ravi A."/>
            <person name="Getino M."/>
            <person name="Pursley I."/>
            <person name="Horton D.L."/>
            <person name="Alikhan N.F."/>
            <person name="Baker D."/>
            <person name="Gharbi K."/>
            <person name="Hall N."/>
            <person name="Watson M."/>
            <person name="Adriaenssens E.M."/>
            <person name="Foster-Nyarko E."/>
            <person name="Jarju S."/>
            <person name="Secka A."/>
            <person name="Antonio M."/>
            <person name="Oren A."/>
            <person name="Chaudhuri R.R."/>
            <person name="La Ragione R."/>
            <person name="Hildebrand F."/>
            <person name="Pallen M.J."/>
        </authorList>
    </citation>
    <scope>NUCLEOTIDE SEQUENCE</scope>
    <source>
        <strain evidence="9">CHK188-5543</strain>
    </source>
</reference>
<keyword evidence="6 7" id="KW-0472">Membrane</keyword>
<comment type="caution">
    <text evidence="9">The sequence shown here is derived from an EMBL/GenBank/DDBJ whole genome shotgun (WGS) entry which is preliminary data.</text>
</comment>
<feature type="transmembrane region" description="Helical" evidence="7">
    <location>
        <begin position="102"/>
        <end position="125"/>
    </location>
</feature>
<sequence length="460" mass="52056">MGQGGVQKRNLRAEKTKRFRIDCGITALACAGILAGAGRLGWLGCALLLVQLLLALLFMCWLEAYDHFTAQAQELRICILLANLYAWGCGCFLSLVCGRWRLLGWHTALLLALAGVMLACGLLLYRRFHNRAVYRNPALLVVAAKGNNARLRRLKYGVLADFDAWYTEIEGSGATPPDQWAQLEERLAASDVLCVFDNVRGADYDRLIHAAMTLRKEIYVVPRIIGVNVDHAGLTHFDDIPVLYLGDFQLGLWSRFWKRALDLAVAVAALAVAALPMAAIALWVKADSPGPVLYTQERYTKDKRVFRIMKFRTMVPDAEKLTGPVFAQKDDPRITRSGRVLRRFRLDELPQIFNILRGDMSLVGPRPERPFFAQQFEREIPQYAYRFRVKAGLAALSHVYGRYSTFICDRTYYDLRYIAGYSFLWDIRILLLTGKTLFLPNAAEGEDEYKRGGNTQTESR</sequence>
<evidence type="ECO:0000256" key="2">
    <source>
        <dbReference type="ARBA" id="ARBA00006464"/>
    </source>
</evidence>
<accession>A0A9D1WQI8</accession>
<protein>
    <submittedName>
        <fullName evidence="9">Exopolysaccharide biosynthesis polyprenyl glycosylphosphotransferase</fullName>
    </submittedName>
</protein>
<dbReference type="Proteomes" id="UP000886800">
    <property type="component" value="Unassembled WGS sequence"/>
</dbReference>
<evidence type="ECO:0000256" key="3">
    <source>
        <dbReference type="ARBA" id="ARBA00022679"/>
    </source>
</evidence>
<reference evidence="9" key="2">
    <citation type="submission" date="2021-04" db="EMBL/GenBank/DDBJ databases">
        <authorList>
            <person name="Gilroy R."/>
        </authorList>
    </citation>
    <scope>NUCLEOTIDE SEQUENCE</scope>
    <source>
        <strain evidence="9">CHK188-5543</strain>
    </source>
</reference>
<evidence type="ECO:0000313" key="10">
    <source>
        <dbReference type="Proteomes" id="UP000886800"/>
    </source>
</evidence>
<feature type="transmembrane region" description="Helical" evidence="7">
    <location>
        <begin position="77"/>
        <end position="96"/>
    </location>
</feature>
<feature type="transmembrane region" description="Helical" evidence="7">
    <location>
        <begin position="263"/>
        <end position="284"/>
    </location>
</feature>
<dbReference type="PANTHER" id="PTHR30576:SF0">
    <property type="entry name" value="UNDECAPRENYL-PHOSPHATE N-ACETYLGALACTOSAMINYL 1-PHOSPHATE TRANSFERASE-RELATED"/>
    <property type="match status" value="1"/>
</dbReference>
<dbReference type="InterPro" id="IPR017475">
    <property type="entry name" value="EPS_sugar_tfrase"/>
</dbReference>
<feature type="domain" description="Bacterial sugar transferase" evidence="8">
    <location>
        <begin position="258"/>
        <end position="438"/>
    </location>
</feature>
<proteinExistence type="inferred from homology"/>
<feature type="transmembrane region" description="Helical" evidence="7">
    <location>
        <begin position="46"/>
        <end position="65"/>
    </location>
</feature>
<dbReference type="NCBIfam" id="TIGR03025">
    <property type="entry name" value="EPS_sugtrans"/>
    <property type="match status" value="1"/>
</dbReference>
<feature type="transmembrane region" description="Helical" evidence="7">
    <location>
        <begin position="21"/>
        <end position="40"/>
    </location>
</feature>